<dbReference type="InterPro" id="IPR000595">
    <property type="entry name" value="cNMP-bd_dom"/>
</dbReference>
<sequence length="606" mass="69978">MDILVKKVLEHQRFEDEIHRRREEELQDLSEVGNEAPPVFNKHHYSAKGNVIITEAAREIMERNEKSFGHSDSPHNLSPGELLVMRGVVDVLRLIHKGVEYVKDALSHVVTVELYQPHAYVAEKDHEHALSCYYIVYGQAEVTYDATACGACAVQVFEPNIVYTNSSGEYLGLVSPDGPEHDMTPPATIYTRSSCLLVRIDRRDFHRHVVRIRQELENDKWLFLNSENGPLSYLSVEEKEKLVPAFTKVYYRPNKVLTRQGQISDLLYIIVSGHCRCIRTFTCKDAHVTNYDGISGEIVGSECLGDEAAYHSTVYTVAFTTCFKFHRADLEALSRENLRQLRECYLVKFPDEELLRNQGYRTTAWRRYRQHQVMLVKGKDRVMAPLHLPRDVRWGTAIPGEIDSKLFITFLAGDERAERGLKSYYRLNRSISAYPARGKHPVYETQRQQAKSAPCRYQKTNLRQRSMTSSTSTKMASQTSSEFEVSNEDEQEEVVRDRATYSSLGARHIVRQATEVAEVKSRRRGSNVKSNQSLEEQSLYSTIVAANKSSKSHCAFGRYRLEILRKRLERVRQTRRSLEEERRRRTQEKEFKMALRRPQLQNQSSS</sequence>
<keyword evidence="4" id="KW-1185">Reference proteome</keyword>
<evidence type="ECO:0000256" key="1">
    <source>
        <dbReference type="SAM" id="MobiDB-lite"/>
    </source>
</evidence>
<dbReference type="Pfam" id="PF00027">
    <property type="entry name" value="cNMP_binding"/>
    <property type="match status" value="1"/>
</dbReference>
<feature type="domain" description="Cyclic nucleotide-binding" evidence="2">
    <location>
        <begin position="133"/>
        <end position="207"/>
    </location>
</feature>
<dbReference type="SUPFAM" id="SSF51206">
    <property type="entry name" value="cAMP-binding domain-like"/>
    <property type="match status" value="2"/>
</dbReference>
<dbReference type="EMBL" id="JAODUP010000821">
    <property type="protein sequence ID" value="KAK2143677.1"/>
    <property type="molecule type" value="Genomic_DNA"/>
</dbReference>
<gene>
    <name evidence="3" type="ORF">LSH36_821g00036</name>
</gene>
<comment type="caution">
    <text evidence="3">The sequence shown here is derived from an EMBL/GenBank/DDBJ whole genome shotgun (WGS) entry which is preliminary data.</text>
</comment>
<dbReference type="PANTHER" id="PTHR23011">
    <property type="entry name" value="CYCLIC NUCLEOTIDE-BINDING DOMAIN CONTAINING PROTEIN"/>
    <property type="match status" value="1"/>
</dbReference>
<feature type="region of interest" description="Disordered" evidence="1">
    <location>
        <begin position="573"/>
        <end position="606"/>
    </location>
</feature>
<dbReference type="AlphaFoldDB" id="A0AAD9MS25"/>
<feature type="region of interest" description="Disordered" evidence="1">
    <location>
        <begin position="463"/>
        <end position="491"/>
    </location>
</feature>
<dbReference type="InterPro" id="IPR014710">
    <property type="entry name" value="RmlC-like_jellyroll"/>
</dbReference>
<dbReference type="Proteomes" id="UP001208570">
    <property type="component" value="Unassembled WGS sequence"/>
</dbReference>
<feature type="compositionally biased region" description="Basic and acidic residues" evidence="1">
    <location>
        <begin position="573"/>
        <end position="593"/>
    </location>
</feature>
<dbReference type="PROSITE" id="PS50042">
    <property type="entry name" value="CNMP_BINDING_3"/>
    <property type="match status" value="2"/>
</dbReference>
<name>A0AAD9MS25_9ANNE</name>
<dbReference type="InterPro" id="IPR018490">
    <property type="entry name" value="cNMP-bd_dom_sf"/>
</dbReference>
<evidence type="ECO:0000313" key="4">
    <source>
        <dbReference type="Proteomes" id="UP001208570"/>
    </source>
</evidence>
<organism evidence="3 4">
    <name type="scientific">Paralvinella palmiformis</name>
    <dbReference type="NCBI Taxonomy" id="53620"/>
    <lineage>
        <taxon>Eukaryota</taxon>
        <taxon>Metazoa</taxon>
        <taxon>Spiralia</taxon>
        <taxon>Lophotrochozoa</taxon>
        <taxon>Annelida</taxon>
        <taxon>Polychaeta</taxon>
        <taxon>Sedentaria</taxon>
        <taxon>Canalipalpata</taxon>
        <taxon>Terebellida</taxon>
        <taxon>Terebelliformia</taxon>
        <taxon>Alvinellidae</taxon>
        <taxon>Paralvinella</taxon>
    </lineage>
</organism>
<feature type="compositionally biased region" description="Low complexity" evidence="1">
    <location>
        <begin position="466"/>
        <end position="481"/>
    </location>
</feature>
<dbReference type="Gene3D" id="2.60.120.10">
    <property type="entry name" value="Jelly Rolls"/>
    <property type="match status" value="2"/>
</dbReference>
<accession>A0AAD9MS25</accession>
<evidence type="ECO:0000313" key="3">
    <source>
        <dbReference type="EMBL" id="KAK2143677.1"/>
    </source>
</evidence>
<proteinExistence type="predicted"/>
<dbReference type="SMART" id="SM00100">
    <property type="entry name" value="cNMP"/>
    <property type="match status" value="1"/>
</dbReference>
<dbReference type="PANTHER" id="PTHR23011:SF41">
    <property type="entry name" value="CYCLIC NUCLEOTIDE-BINDING DOMAIN-CONTAINING PROTEIN"/>
    <property type="match status" value="1"/>
</dbReference>
<feature type="domain" description="Cyclic nucleotide-binding" evidence="2">
    <location>
        <begin position="230"/>
        <end position="341"/>
    </location>
</feature>
<evidence type="ECO:0000259" key="2">
    <source>
        <dbReference type="PROSITE" id="PS50042"/>
    </source>
</evidence>
<protein>
    <recommendedName>
        <fullName evidence="2">Cyclic nucleotide-binding domain-containing protein</fullName>
    </recommendedName>
</protein>
<dbReference type="CDD" id="cd00038">
    <property type="entry name" value="CAP_ED"/>
    <property type="match status" value="1"/>
</dbReference>
<reference evidence="3" key="1">
    <citation type="journal article" date="2023" name="Mol. Biol. Evol.">
        <title>Third-Generation Sequencing Reveals the Adaptive Role of the Epigenome in Three Deep-Sea Polychaetes.</title>
        <authorList>
            <person name="Perez M."/>
            <person name="Aroh O."/>
            <person name="Sun Y."/>
            <person name="Lan Y."/>
            <person name="Juniper S.K."/>
            <person name="Young C.R."/>
            <person name="Angers B."/>
            <person name="Qian P.Y."/>
        </authorList>
    </citation>
    <scope>NUCLEOTIDE SEQUENCE</scope>
    <source>
        <strain evidence="3">P08H-3</strain>
    </source>
</reference>